<organism evidence="4 5">
    <name type="scientific">Larkinella punicea</name>
    <dbReference type="NCBI Taxonomy" id="2315727"/>
    <lineage>
        <taxon>Bacteria</taxon>
        <taxon>Pseudomonadati</taxon>
        <taxon>Bacteroidota</taxon>
        <taxon>Cytophagia</taxon>
        <taxon>Cytophagales</taxon>
        <taxon>Spirosomataceae</taxon>
        <taxon>Larkinella</taxon>
    </lineage>
</organism>
<name>A0A368JUU7_9BACT</name>
<dbReference type="Pfam" id="PF00486">
    <property type="entry name" value="Trans_reg_C"/>
    <property type="match status" value="1"/>
</dbReference>
<dbReference type="InterPro" id="IPR036388">
    <property type="entry name" value="WH-like_DNA-bd_sf"/>
</dbReference>
<evidence type="ECO:0000256" key="1">
    <source>
        <dbReference type="ARBA" id="ARBA00023125"/>
    </source>
</evidence>
<dbReference type="EMBL" id="QOWE01000001">
    <property type="protein sequence ID" value="RCR71428.1"/>
    <property type="molecule type" value="Genomic_DNA"/>
</dbReference>
<evidence type="ECO:0000259" key="3">
    <source>
        <dbReference type="PROSITE" id="PS51755"/>
    </source>
</evidence>
<dbReference type="InterPro" id="IPR001867">
    <property type="entry name" value="OmpR/PhoB-type_DNA-bd"/>
</dbReference>
<dbReference type="GO" id="GO:0006355">
    <property type="term" value="P:regulation of DNA-templated transcription"/>
    <property type="evidence" value="ECO:0007669"/>
    <property type="project" value="InterPro"/>
</dbReference>
<sequence>MGKANRIIAIILVLLTGLLFVQFVRSTPNPAQADQNRFAEKANLALRRTAHRLLAAAGDSTSRISPVQQTDANTFLIRLNQTFDYSQLPDVLQASLRLHGVTRPYDVAILNCSNGKIELGYTVLDVTKKQKVACTGREQAKGCYNLQIRFTASETPPQTASAWWMMAFGSLLTALVFTVLRRSSPPKEPIDPDSVPNDDHQLHFGNSSLDTTNLTLSAGGHVHNLTYREAKLLRLFAMNPNQLLERDFILKSVWEDEGIIVGRSVDVFVSRLRKLLQDDPTLKIVAVHGVGYRLESRPNASGTA</sequence>
<dbReference type="InterPro" id="IPR016032">
    <property type="entry name" value="Sig_transdc_resp-reg_C-effctor"/>
</dbReference>
<dbReference type="RefSeq" id="WP_114403959.1">
    <property type="nucleotide sequence ID" value="NZ_QOWE01000001.1"/>
</dbReference>
<dbReference type="GO" id="GO:0000160">
    <property type="term" value="P:phosphorelay signal transduction system"/>
    <property type="evidence" value="ECO:0007669"/>
    <property type="project" value="InterPro"/>
</dbReference>
<feature type="DNA-binding region" description="OmpR/PhoB-type" evidence="2">
    <location>
        <begin position="199"/>
        <end position="296"/>
    </location>
</feature>
<dbReference type="SMART" id="SM00862">
    <property type="entry name" value="Trans_reg_C"/>
    <property type="match status" value="1"/>
</dbReference>
<evidence type="ECO:0000313" key="5">
    <source>
        <dbReference type="Proteomes" id="UP000253383"/>
    </source>
</evidence>
<proteinExistence type="predicted"/>
<dbReference type="GO" id="GO:0003677">
    <property type="term" value="F:DNA binding"/>
    <property type="evidence" value="ECO:0007669"/>
    <property type="project" value="UniProtKB-UniRule"/>
</dbReference>
<feature type="domain" description="OmpR/PhoB-type" evidence="3">
    <location>
        <begin position="199"/>
        <end position="296"/>
    </location>
</feature>
<dbReference type="CDD" id="cd00383">
    <property type="entry name" value="trans_reg_C"/>
    <property type="match status" value="1"/>
</dbReference>
<evidence type="ECO:0000313" key="4">
    <source>
        <dbReference type="EMBL" id="RCR71428.1"/>
    </source>
</evidence>
<dbReference type="SUPFAM" id="SSF46894">
    <property type="entry name" value="C-terminal effector domain of the bipartite response regulators"/>
    <property type="match status" value="1"/>
</dbReference>
<dbReference type="OrthoDB" id="7556122at2"/>
<keyword evidence="1 2" id="KW-0238">DNA-binding</keyword>
<comment type="caution">
    <text evidence="4">The sequence shown here is derived from an EMBL/GenBank/DDBJ whole genome shotgun (WGS) entry which is preliminary data.</text>
</comment>
<dbReference type="PROSITE" id="PS51755">
    <property type="entry name" value="OMPR_PHOB"/>
    <property type="match status" value="1"/>
</dbReference>
<dbReference type="Proteomes" id="UP000253383">
    <property type="component" value="Unassembled WGS sequence"/>
</dbReference>
<protein>
    <submittedName>
        <fullName evidence="4">DNA-binding response regulator</fullName>
    </submittedName>
</protein>
<reference evidence="4 5" key="1">
    <citation type="submission" date="2018-07" db="EMBL/GenBank/DDBJ databases">
        <title>Genome analysis of Larkinella rosea.</title>
        <authorList>
            <person name="Zhou Z."/>
            <person name="Wang G."/>
        </authorList>
    </citation>
    <scope>NUCLEOTIDE SEQUENCE [LARGE SCALE GENOMIC DNA]</scope>
    <source>
        <strain evidence="5">zzj9</strain>
    </source>
</reference>
<dbReference type="Gene3D" id="1.10.10.10">
    <property type="entry name" value="Winged helix-like DNA-binding domain superfamily/Winged helix DNA-binding domain"/>
    <property type="match status" value="1"/>
</dbReference>
<gene>
    <name evidence="4" type="ORF">DUE52_00370</name>
</gene>
<dbReference type="AlphaFoldDB" id="A0A368JUU7"/>
<evidence type="ECO:0000256" key="2">
    <source>
        <dbReference type="PROSITE-ProRule" id="PRU01091"/>
    </source>
</evidence>
<accession>A0A368JUU7</accession>
<keyword evidence="5" id="KW-1185">Reference proteome</keyword>